<protein>
    <recommendedName>
        <fullName evidence="3">N-acetyltransferase domain-containing protein</fullName>
    </recommendedName>
</protein>
<dbReference type="Gene3D" id="3.40.630.30">
    <property type="match status" value="1"/>
</dbReference>
<gene>
    <name evidence="4" type="ORF">METEAL_33630</name>
</gene>
<dbReference type="InterPro" id="IPR050680">
    <property type="entry name" value="YpeA/RimI_acetyltransf"/>
</dbReference>
<evidence type="ECO:0000313" key="5">
    <source>
        <dbReference type="Proteomes" id="UP001238179"/>
    </source>
</evidence>
<name>A0AA48GQD5_9BACT</name>
<dbReference type="GO" id="GO:0016747">
    <property type="term" value="F:acyltransferase activity, transferring groups other than amino-acyl groups"/>
    <property type="evidence" value="ECO:0007669"/>
    <property type="project" value="InterPro"/>
</dbReference>
<evidence type="ECO:0000256" key="1">
    <source>
        <dbReference type="ARBA" id="ARBA00022679"/>
    </source>
</evidence>
<dbReference type="PANTHER" id="PTHR43420:SF44">
    <property type="entry name" value="ACETYLTRANSFERASE YPEA"/>
    <property type="match status" value="1"/>
</dbReference>
<organism evidence="4 5">
    <name type="scientific">Mesoterricola silvestris</name>
    <dbReference type="NCBI Taxonomy" id="2927979"/>
    <lineage>
        <taxon>Bacteria</taxon>
        <taxon>Pseudomonadati</taxon>
        <taxon>Acidobacteriota</taxon>
        <taxon>Holophagae</taxon>
        <taxon>Holophagales</taxon>
        <taxon>Holophagaceae</taxon>
        <taxon>Mesoterricola</taxon>
    </lineage>
</organism>
<dbReference type="SUPFAM" id="SSF55729">
    <property type="entry name" value="Acyl-CoA N-acyltransferases (Nat)"/>
    <property type="match status" value="1"/>
</dbReference>
<sequence>MILHLGPGSQAPGWIEDLDRLAFGDAWGPLDDTEHLWCVPAQAFARWRVVEAAGEAELLRIAVDPAYRRGGQGRALLAHCQAELERMGVTSLHLEVRVSNAPARALYEREGWVARGVRRGYYRDGEDAALYGREK</sequence>
<dbReference type="CDD" id="cd04301">
    <property type="entry name" value="NAT_SF"/>
    <property type="match status" value="1"/>
</dbReference>
<accession>A0AA48GQD5</accession>
<feature type="domain" description="N-acetyltransferase" evidence="3">
    <location>
        <begin position="1"/>
        <end position="135"/>
    </location>
</feature>
<keyword evidence="5" id="KW-1185">Reference proteome</keyword>
<dbReference type="Proteomes" id="UP001238179">
    <property type="component" value="Chromosome"/>
</dbReference>
<evidence type="ECO:0000313" key="4">
    <source>
        <dbReference type="EMBL" id="BDU74189.1"/>
    </source>
</evidence>
<dbReference type="PANTHER" id="PTHR43420">
    <property type="entry name" value="ACETYLTRANSFERASE"/>
    <property type="match status" value="1"/>
</dbReference>
<reference evidence="5" key="1">
    <citation type="journal article" date="2023" name="Int. J. Syst. Evol. Microbiol.">
        <title>Mesoterricola silvestris gen. nov., sp. nov., Mesoterricola sediminis sp. nov., Geothrix oryzae sp. nov., Geothrix edaphica sp. nov., Geothrix rubra sp. nov., and Geothrix limicola sp. nov., six novel members of Acidobacteriota isolated from soils.</title>
        <authorList>
            <person name="Itoh H."/>
            <person name="Sugisawa Y."/>
            <person name="Mise K."/>
            <person name="Xu Z."/>
            <person name="Kuniyasu M."/>
            <person name="Ushijima N."/>
            <person name="Kawano K."/>
            <person name="Kobayashi E."/>
            <person name="Shiratori Y."/>
            <person name="Masuda Y."/>
            <person name="Senoo K."/>
        </authorList>
    </citation>
    <scope>NUCLEOTIDE SEQUENCE [LARGE SCALE GENOMIC DNA]</scope>
    <source>
        <strain evidence="5">W79</strain>
    </source>
</reference>
<evidence type="ECO:0000256" key="2">
    <source>
        <dbReference type="ARBA" id="ARBA00023315"/>
    </source>
</evidence>
<dbReference type="Pfam" id="PF00583">
    <property type="entry name" value="Acetyltransf_1"/>
    <property type="match status" value="1"/>
</dbReference>
<dbReference type="AlphaFoldDB" id="A0AA48GQD5"/>
<keyword evidence="1" id="KW-0808">Transferase</keyword>
<dbReference type="InterPro" id="IPR016181">
    <property type="entry name" value="Acyl_CoA_acyltransferase"/>
</dbReference>
<dbReference type="EMBL" id="AP027080">
    <property type="protein sequence ID" value="BDU74189.1"/>
    <property type="molecule type" value="Genomic_DNA"/>
</dbReference>
<dbReference type="PROSITE" id="PS51186">
    <property type="entry name" value="GNAT"/>
    <property type="match status" value="1"/>
</dbReference>
<proteinExistence type="predicted"/>
<dbReference type="RefSeq" id="WP_316412865.1">
    <property type="nucleotide sequence ID" value="NZ_AP027080.1"/>
</dbReference>
<dbReference type="InterPro" id="IPR000182">
    <property type="entry name" value="GNAT_dom"/>
</dbReference>
<dbReference type="KEGG" id="msil:METEAL_33630"/>
<keyword evidence="2" id="KW-0012">Acyltransferase</keyword>
<evidence type="ECO:0000259" key="3">
    <source>
        <dbReference type="PROSITE" id="PS51186"/>
    </source>
</evidence>